<comment type="caution">
    <text evidence="3">The sequence shown here is derived from an EMBL/GenBank/DDBJ whole genome shotgun (WGS) entry which is preliminary data.</text>
</comment>
<reference evidence="3 4" key="1">
    <citation type="submission" date="2018-01" db="EMBL/GenBank/DDBJ databases">
        <title>The complete genome sequence of Chromatium okenii LaCa, a purple sulfur bacterium with a turbulent life.</title>
        <authorList>
            <person name="Luedin S.M."/>
            <person name="Liechti N."/>
            <person name="Storelli N."/>
            <person name="Danza F."/>
            <person name="Wittwer M."/>
            <person name="Pothier J.F."/>
            <person name="Tonolla M.A."/>
        </authorList>
    </citation>
    <scope>NUCLEOTIDE SEQUENCE [LARGE SCALE GENOMIC DNA]</scope>
    <source>
        <strain evidence="3 4">LaCa</strain>
    </source>
</reference>
<keyword evidence="4" id="KW-1185">Reference proteome</keyword>
<name>A0A2S7XQY9_9GAMM</name>
<dbReference type="GO" id="GO:0016757">
    <property type="term" value="F:glycosyltransferase activity"/>
    <property type="evidence" value="ECO:0007669"/>
    <property type="project" value="UniProtKB-ARBA"/>
</dbReference>
<organism evidence="3 4">
    <name type="scientific">Chromatium okenii</name>
    <dbReference type="NCBI Taxonomy" id="61644"/>
    <lineage>
        <taxon>Bacteria</taxon>
        <taxon>Pseudomonadati</taxon>
        <taxon>Pseudomonadota</taxon>
        <taxon>Gammaproteobacteria</taxon>
        <taxon>Chromatiales</taxon>
        <taxon>Chromatiaceae</taxon>
        <taxon>Chromatium</taxon>
    </lineage>
</organism>
<dbReference type="OrthoDB" id="5123492at2"/>
<proteinExistence type="predicted"/>
<feature type="domain" description="Glycosyltransferase subfamily 4-like N-terminal" evidence="2">
    <location>
        <begin position="531"/>
        <end position="697"/>
    </location>
</feature>
<dbReference type="Pfam" id="PF13439">
    <property type="entry name" value="Glyco_transf_4"/>
    <property type="match status" value="1"/>
</dbReference>
<dbReference type="PANTHER" id="PTHR43179">
    <property type="entry name" value="RHAMNOSYLTRANSFERASE WBBL"/>
    <property type="match status" value="1"/>
</dbReference>
<evidence type="ECO:0000313" key="4">
    <source>
        <dbReference type="Proteomes" id="UP000239936"/>
    </source>
</evidence>
<feature type="domain" description="Glycosyltransferase 2-like" evidence="1">
    <location>
        <begin position="247"/>
        <end position="350"/>
    </location>
</feature>
<dbReference type="Pfam" id="PF13692">
    <property type="entry name" value="Glyco_trans_1_4"/>
    <property type="match status" value="1"/>
</dbReference>
<dbReference type="SUPFAM" id="SSF53448">
    <property type="entry name" value="Nucleotide-diphospho-sugar transferases"/>
    <property type="match status" value="2"/>
</dbReference>
<dbReference type="SUPFAM" id="SSF53756">
    <property type="entry name" value="UDP-Glycosyltransferase/glycogen phosphorylase"/>
    <property type="match status" value="2"/>
</dbReference>
<sequence>MSHHYHRHFNPAANDSLAQLARFIHFGSEVLDLGAGPGVLATYLATECGCAVDGIELNPTAAQVGQLAFRSLWVADLNQTDPATLVGAARYDAIICADILEHLIAPALLLKQISGLLKPEGQLLLSVPNVAHAGLIAELINGEWRYREEGLLDQTHLRFFTRATLERLLRECGWDIVHFDRVLVPIEDSEFSPVILDNLAAPVRDYLLTNADADTYQFIVVCQLAASQPSIAAITDELNAANLPIDVIIPVYANFALTQRCIESVLSAPVKTPFELIVIDDASPEPELREWLRQLTAHNQFTLLENEENVGYVVSVNRGMALHPDRDVVLLNSDTEVANDWLDRLRAAAYLAPDVGTVTPFANSGATICSYPLFCQDNPLPNGWDVAALDALLASVNAGAGVDLPTSVGYCTYIRRACLAQVGLFDAVAFGHGYGEENDFSLRAHYRGWRHRLAADVFVLHHGGVSFGAEKAERIAQAQITVRERHPAYDLMVAAHIRHDPARELRNRVSWQRLARSPLPRLLFISHDLGGGVERHLRELAQWLESTAEVLVLRPDGDDGLTLNWQRRGEDASLNFQRQQDFPRLRSLLRALRISRIHIQHLLGIADVAQQILDALNVPYDLTVHDFFFICPRITLMHSAGYFCDQPLEAECTRCLAMDRLARSRDIVAWRAEQERWLRGAARVLAPSHDSASRLQRIWSTLEVRIAAHDQLLKPSDFPPPNPRHWHSEMQRRVVVLGQLSAAKGLNLLVECAKDAAQRQLPLEFHLLGEPLEPVPSSAEIPLFVHGAYAETELLARLHFLAPHLAWFPAQCPETWSYTLSACLAAGLPVVAPTLGAFPERLATRTDATLLPLGLSAAAINERLLQIVSPSQLSADVPTGNCQLLTDNFFYQTDYFLPRSAIPTPRWEPGAPLLAAELLIDRSPRPRPFALWQSSGQPLADQLVRLRDANIALHGGLAERDAVISQQLADADRAWRELANHRDRTHTLLAHHRAELNDVIAQSRAEREELLAHHRTELGDVIGQHRTEHVELTAEVARRDAEIAQIYRSRSWRLTRPVRGLGRALRATRADWVAMLQRIWQRLPVPTAARYRLKSAIFRAAAPLFRGTTAYTAWIEQSRWAEQSPLISPLQQMDAAPLVKNLRIAGGNAITPQVSVIIPVFNKLDYTLACLDSIAEQLPQVAIEVLVIDDGSSDDTERELSARDDIRYLRNPHNLGFVGSCNRAAAEARGEFLFFLNNDTVVLSGWLDALVQTFVDFPDAGLVGSKLIYPDGRLQEAGGIIWADASGWNWGRLADPNAPEFNFLRDVDYCSGAAILIRRALFAELGGFDVRYTPAYYEDTDLAFAVRAHGLRVLYQPLSQVIHYEGVTAGTDLTSGMKAYQVRNQERFREKWAKALTTHGDAASCPPRFSADRRVVARMLVIDACTPTPDQDSGSLDMFNYLRLLISFGYRVTFIPASDLLHFGRYTSALQALGVECLYHPHLKSIPQLLRERGTEFDAVMLMRVTVAFDLIRQVRTHCPQARVIFNTVDLHFLREQRQAALAGAVSSAQAEMVKRQELAVMAQADTTIVISPVEQALLAQEVPNVRVRVIPILREIPGRSAGFAQRSGLVFVGGFRHPPNIDAMQWFCAEIWPLLRCEMPTLELFIVGSHLVSEVAALAGNGVHVLGFVEDIAPIFASVRLSIAPLRYGAGQKGKVVTSLGYGVPAVLTPVAAEGLGLGANEGALVAEKPVDFAAAVIRLHEDETLWQQLSDGGLARMEREFSVAANRDKLAQLLTELDLPII</sequence>
<dbReference type="CDD" id="cd02440">
    <property type="entry name" value="AdoMet_MTases"/>
    <property type="match status" value="1"/>
</dbReference>
<dbReference type="InterPro" id="IPR029063">
    <property type="entry name" value="SAM-dependent_MTases_sf"/>
</dbReference>
<evidence type="ECO:0000259" key="2">
    <source>
        <dbReference type="Pfam" id="PF13439"/>
    </source>
</evidence>
<gene>
    <name evidence="3" type="ORF">CXB77_08925</name>
</gene>
<dbReference type="Pfam" id="PF00535">
    <property type="entry name" value="Glycos_transf_2"/>
    <property type="match status" value="2"/>
</dbReference>
<dbReference type="InterPro" id="IPR001173">
    <property type="entry name" value="Glyco_trans_2-like"/>
</dbReference>
<dbReference type="InterPro" id="IPR029044">
    <property type="entry name" value="Nucleotide-diphossugar_trans"/>
</dbReference>
<dbReference type="RefSeq" id="WP_105073604.1">
    <property type="nucleotide sequence ID" value="NZ_PPGH01000035.1"/>
</dbReference>
<dbReference type="Pfam" id="PF13489">
    <property type="entry name" value="Methyltransf_23"/>
    <property type="match status" value="1"/>
</dbReference>
<feature type="domain" description="Glycosyltransferase 2-like" evidence="1">
    <location>
        <begin position="1155"/>
        <end position="1324"/>
    </location>
</feature>
<dbReference type="SUPFAM" id="SSF53335">
    <property type="entry name" value="S-adenosyl-L-methionine-dependent methyltransferases"/>
    <property type="match status" value="1"/>
</dbReference>
<protein>
    <recommendedName>
        <fullName evidence="5">Glycosyl transferase family 2</fullName>
    </recommendedName>
</protein>
<evidence type="ECO:0000313" key="3">
    <source>
        <dbReference type="EMBL" id="PQJ95963.1"/>
    </source>
</evidence>
<dbReference type="Proteomes" id="UP000239936">
    <property type="component" value="Unassembled WGS sequence"/>
</dbReference>
<dbReference type="CDD" id="cd04186">
    <property type="entry name" value="GT_2_like_c"/>
    <property type="match status" value="1"/>
</dbReference>
<dbReference type="Gene3D" id="3.90.550.10">
    <property type="entry name" value="Spore Coat Polysaccharide Biosynthesis Protein SpsA, Chain A"/>
    <property type="match status" value="2"/>
</dbReference>
<dbReference type="Gene3D" id="3.40.50.150">
    <property type="entry name" value="Vaccinia Virus protein VP39"/>
    <property type="match status" value="1"/>
</dbReference>
<evidence type="ECO:0000259" key="1">
    <source>
        <dbReference type="Pfam" id="PF00535"/>
    </source>
</evidence>
<dbReference type="InterPro" id="IPR028098">
    <property type="entry name" value="Glyco_trans_4-like_N"/>
</dbReference>
<dbReference type="PANTHER" id="PTHR43179:SF7">
    <property type="entry name" value="RHAMNOSYLTRANSFERASE WBBL"/>
    <property type="match status" value="1"/>
</dbReference>
<evidence type="ECO:0008006" key="5">
    <source>
        <dbReference type="Google" id="ProtNLM"/>
    </source>
</evidence>
<dbReference type="EMBL" id="PPGH01000035">
    <property type="protein sequence ID" value="PQJ95963.1"/>
    <property type="molecule type" value="Genomic_DNA"/>
</dbReference>
<dbReference type="Gene3D" id="3.40.50.2000">
    <property type="entry name" value="Glycogen Phosphorylase B"/>
    <property type="match status" value="3"/>
</dbReference>
<accession>A0A2S7XQY9</accession>